<keyword evidence="3 6" id="KW-0812">Transmembrane</keyword>
<sequence length="374" mass="43827">MASVRKLFILVTFGAFSWLLLLFQLFGFFNFPLKLHHVDGLAIGEQRWSSSVWSILHLASAVISGVLAKRHYNYLFGGLMLTDAMNNYFKYVIGLLTIFVTVADSWFEVETHRSIWMRYRALATRNGTILGLIGRDELARVLLRYFFAILTIVAVCAMVEFTIYNQLTPGTQWHWFWLHNFYPYTFSHVRHVFHLLHISLMVSNLRQLQRKLVALHQTGERERLEEYRALYGELWQINEGINELFGFSQACNIASSFAQMAFDLYWVYAMWQKQQRGVELQIFCFVPTPVIIGFLMHAAKKHQLEMDAVQGTVLDINFGQDAEMVKLRFYFLHQLLRNRIKLTAKDIFDYDYTLIRTLVIVILTYVIIFIEIAD</sequence>
<keyword evidence="5 6" id="KW-0472">Membrane</keyword>
<dbReference type="GO" id="GO:0007165">
    <property type="term" value="P:signal transduction"/>
    <property type="evidence" value="ECO:0007669"/>
    <property type="project" value="UniProtKB-KW"/>
</dbReference>
<evidence type="ECO:0000256" key="5">
    <source>
        <dbReference type="ARBA" id="ARBA00023136"/>
    </source>
</evidence>
<keyword evidence="4 6" id="KW-1133">Transmembrane helix</keyword>
<evidence type="ECO:0000256" key="6">
    <source>
        <dbReference type="RuleBase" id="RU363108"/>
    </source>
</evidence>
<proteinExistence type="inferred from homology"/>
<feature type="transmembrane region" description="Helical" evidence="6">
    <location>
        <begin position="145"/>
        <end position="164"/>
    </location>
</feature>
<reference evidence="7" key="1">
    <citation type="submission" date="2022-08" db="UniProtKB">
        <authorList>
            <consortium name="EnsemblMetazoa"/>
        </authorList>
    </citation>
    <scope>IDENTIFICATION</scope>
    <source>
        <strain evidence="7">Dongola</strain>
    </source>
</reference>
<evidence type="ECO:0000256" key="1">
    <source>
        <dbReference type="ARBA" id="ARBA00004651"/>
    </source>
</evidence>
<evidence type="ECO:0000256" key="4">
    <source>
        <dbReference type="ARBA" id="ARBA00022989"/>
    </source>
</evidence>
<accession>A0A182HRM3</accession>
<evidence type="ECO:0000256" key="2">
    <source>
        <dbReference type="ARBA" id="ARBA00022475"/>
    </source>
</evidence>
<evidence type="ECO:0000313" key="8">
    <source>
        <dbReference type="Proteomes" id="UP000075840"/>
    </source>
</evidence>
<feature type="transmembrane region" description="Helical" evidence="6">
    <location>
        <begin position="7"/>
        <end position="31"/>
    </location>
</feature>
<dbReference type="Proteomes" id="UP000075840">
    <property type="component" value="Unassembled WGS sequence"/>
</dbReference>
<evidence type="ECO:0000256" key="3">
    <source>
        <dbReference type="ARBA" id="ARBA00022692"/>
    </source>
</evidence>
<dbReference type="VEuPathDB" id="VectorBase:AARA003916"/>
<dbReference type="Pfam" id="PF08395">
    <property type="entry name" value="7tm_7"/>
    <property type="match status" value="1"/>
</dbReference>
<feature type="transmembrane region" description="Helical" evidence="6">
    <location>
        <begin position="280"/>
        <end position="299"/>
    </location>
</feature>
<keyword evidence="2 6" id="KW-1003">Cell membrane</keyword>
<evidence type="ECO:0000313" key="7">
    <source>
        <dbReference type="EnsemblMetazoa" id="AARA003916-PA"/>
    </source>
</evidence>
<keyword evidence="8" id="KW-1185">Reference proteome</keyword>
<comment type="function">
    <text evidence="6">Gustatory receptor which mediates acceptance or avoidance behavior, depending on its substrates.</text>
</comment>
<keyword evidence="6" id="KW-0807">Transducer</keyword>
<dbReference type="InterPro" id="IPR013604">
    <property type="entry name" value="7TM_chemorcpt"/>
</dbReference>
<dbReference type="EMBL" id="APCN01001726">
    <property type="status" value="NOT_ANNOTATED_CDS"/>
    <property type="molecule type" value="Genomic_DNA"/>
</dbReference>
<feature type="transmembrane region" description="Helical" evidence="6">
    <location>
        <begin position="354"/>
        <end position="373"/>
    </location>
</feature>
<dbReference type="GO" id="GO:0005886">
    <property type="term" value="C:plasma membrane"/>
    <property type="evidence" value="ECO:0007669"/>
    <property type="project" value="UniProtKB-SubCell"/>
</dbReference>
<comment type="caution">
    <text evidence="6">Lacks conserved residue(s) required for the propagation of feature annotation.</text>
</comment>
<feature type="transmembrane region" description="Helical" evidence="6">
    <location>
        <begin position="51"/>
        <end position="68"/>
    </location>
</feature>
<keyword evidence="6" id="KW-0675">Receptor</keyword>
<comment type="similarity">
    <text evidence="6">Belongs to the insect chemoreceptor superfamily. Gustatory receptor (GR) family.</text>
</comment>
<dbReference type="AlphaFoldDB" id="A0A182HRM3"/>
<feature type="transmembrane region" description="Helical" evidence="6">
    <location>
        <begin position="88"/>
        <end position="109"/>
    </location>
</feature>
<dbReference type="EnsemblMetazoa" id="AARA003916-RA">
    <property type="protein sequence ID" value="AARA003916-PA"/>
    <property type="gene ID" value="AARA003916"/>
</dbReference>
<protein>
    <recommendedName>
        <fullName evidence="6">Gustatory receptor</fullName>
    </recommendedName>
</protein>
<organism evidence="7 8">
    <name type="scientific">Anopheles arabiensis</name>
    <name type="common">Mosquito</name>
    <dbReference type="NCBI Taxonomy" id="7173"/>
    <lineage>
        <taxon>Eukaryota</taxon>
        <taxon>Metazoa</taxon>
        <taxon>Ecdysozoa</taxon>
        <taxon>Arthropoda</taxon>
        <taxon>Hexapoda</taxon>
        <taxon>Insecta</taxon>
        <taxon>Pterygota</taxon>
        <taxon>Neoptera</taxon>
        <taxon>Endopterygota</taxon>
        <taxon>Diptera</taxon>
        <taxon>Nematocera</taxon>
        <taxon>Culicoidea</taxon>
        <taxon>Culicidae</taxon>
        <taxon>Anophelinae</taxon>
        <taxon>Anopheles</taxon>
    </lineage>
</organism>
<name>A0A182HRM3_ANOAR</name>
<dbReference type="GO" id="GO:0050909">
    <property type="term" value="P:sensory perception of taste"/>
    <property type="evidence" value="ECO:0007669"/>
    <property type="project" value="InterPro"/>
</dbReference>
<comment type="subcellular location">
    <subcellularLocation>
        <location evidence="1 6">Cell membrane</location>
        <topology evidence="1 6">Multi-pass membrane protein</topology>
    </subcellularLocation>
</comment>